<name>A0ACB9K812_9ASTR</name>
<dbReference type="Proteomes" id="UP001056120">
    <property type="component" value="Linkage Group LG01"/>
</dbReference>
<accession>A0ACB9K812</accession>
<reference evidence="2" key="1">
    <citation type="journal article" date="2022" name="Mol. Ecol. Resour.">
        <title>The genomes of chicory, endive, great burdock and yacon provide insights into Asteraceae palaeo-polyploidization history and plant inulin production.</title>
        <authorList>
            <person name="Fan W."/>
            <person name="Wang S."/>
            <person name="Wang H."/>
            <person name="Wang A."/>
            <person name="Jiang F."/>
            <person name="Liu H."/>
            <person name="Zhao H."/>
            <person name="Xu D."/>
            <person name="Zhang Y."/>
        </authorList>
    </citation>
    <scope>NUCLEOTIDE SEQUENCE [LARGE SCALE GENOMIC DNA]</scope>
    <source>
        <strain evidence="2">cv. Yunnan</strain>
    </source>
</reference>
<gene>
    <name evidence="1" type="ORF">L1987_02512</name>
</gene>
<evidence type="ECO:0000313" key="1">
    <source>
        <dbReference type="EMBL" id="KAI3828411.1"/>
    </source>
</evidence>
<protein>
    <submittedName>
        <fullName evidence="1">Uncharacterized protein</fullName>
    </submittedName>
</protein>
<dbReference type="EMBL" id="CM042018">
    <property type="protein sequence ID" value="KAI3828411.1"/>
    <property type="molecule type" value="Genomic_DNA"/>
</dbReference>
<reference evidence="1 2" key="2">
    <citation type="journal article" date="2022" name="Mol. Ecol. Resour.">
        <title>The genomes of chicory, endive, great burdock and yacon provide insights into Asteraceae paleo-polyploidization history and plant inulin production.</title>
        <authorList>
            <person name="Fan W."/>
            <person name="Wang S."/>
            <person name="Wang H."/>
            <person name="Wang A."/>
            <person name="Jiang F."/>
            <person name="Liu H."/>
            <person name="Zhao H."/>
            <person name="Xu D."/>
            <person name="Zhang Y."/>
        </authorList>
    </citation>
    <scope>NUCLEOTIDE SEQUENCE [LARGE SCALE GENOMIC DNA]</scope>
    <source>
        <strain evidence="2">cv. Yunnan</strain>
        <tissue evidence="1">Leaves</tissue>
    </source>
</reference>
<proteinExistence type="predicted"/>
<comment type="caution">
    <text evidence="1">The sequence shown here is derived from an EMBL/GenBank/DDBJ whole genome shotgun (WGS) entry which is preliminary data.</text>
</comment>
<organism evidence="1 2">
    <name type="scientific">Smallanthus sonchifolius</name>
    <dbReference type="NCBI Taxonomy" id="185202"/>
    <lineage>
        <taxon>Eukaryota</taxon>
        <taxon>Viridiplantae</taxon>
        <taxon>Streptophyta</taxon>
        <taxon>Embryophyta</taxon>
        <taxon>Tracheophyta</taxon>
        <taxon>Spermatophyta</taxon>
        <taxon>Magnoliopsida</taxon>
        <taxon>eudicotyledons</taxon>
        <taxon>Gunneridae</taxon>
        <taxon>Pentapetalae</taxon>
        <taxon>asterids</taxon>
        <taxon>campanulids</taxon>
        <taxon>Asterales</taxon>
        <taxon>Asteraceae</taxon>
        <taxon>Asteroideae</taxon>
        <taxon>Heliantheae alliance</taxon>
        <taxon>Millerieae</taxon>
        <taxon>Smallanthus</taxon>
    </lineage>
</organism>
<sequence length="586" mass="67293">MTGVPRSIAEHSLNISLAQTPFVQKKRSLASKRSQAVANEVNKLVSTDILKEVKYHTWVANSVMVKKSDESWRICVDFKDLNKACPKDFYPLPEIDLKVDSLTGFNLKCFLDAYKGYHQIKMSRADEENTAFHTTKGIFCYKKMPFGLKNAGATYQRLIDKAFEGQLDKNMEAYVDDLVIKSQSEEDMIKDIDFLGHLVNKREIRANPDKVKTVRDMKLPRSRKDVQSLNAPRKGEQLYLYIAVRQEAVSAVLVTNRAGSRLPFYFMERQTWRDPRPASYTHYTDPEGKEITYALHLNFPSTNNEAEYEAFLAGLRMARKMGAKYLKVHVDSLLVASQVNGEYAAKEPSMQKYKEKAKQLMKGFNRCTVIQVSRTQNKRVDALRKLVSLTFAHLTKKVLVEPAMHKDTIKEIRKCKSYQLHAPVTHVPRYNLVTIKSAWPFFKWGMDIVGPFPEGACKAKFLLVAVDYFTKWPEVKPLASITGKQMIIFFWENIICQFGLPGELVTDNGKQFVEDPFKGWCKSFHIKQLFTSVAHPQENSQVERMNRSIVEWCKSFHKIGTLWEELAGGASQCVMGHKNNRKNKQR</sequence>
<evidence type="ECO:0000313" key="2">
    <source>
        <dbReference type="Proteomes" id="UP001056120"/>
    </source>
</evidence>
<keyword evidence="2" id="KW-1185">Reference proteome</keyword>